<proteinExistence type="predicted"/>
<dbReference type="OrthoDB" id="193906at2157"/>
<dbReference type="EMBL" id="LOPU01000003">
    <property type="protein sequence ID" value="KTG11570.1"/>
    <property type="molecule type" value="Genomic_DNA"/>
</dbReference>
<evidence type="ECO:0000313" key="3">
    <source>
        <dbReference type="Proteomes" id="UP000054387"/>
    </source>
</evidence>
<sequence>MESTPDDADTPDDAETYDGLAYSADRDRGILTPSDREYLLGRKTDYTDHSKKQKRNRIRRRLRNAILDFTILFEHLEARDRETLFDPDDARDAYTQGITDMLAFFHLGTMGYHTPFKDMLARGVNKAEQELAGSDYRMVTVDFNVEPVGRIDVDDVVDKLEYGEFGELTDEELRAFTRLLADSDDFSATDVRSEMKAQMTEFIERVDTATEHRERRLEELND</sequence>
<dbReference type="InterPro" id="IPR058415">
    <property type="entry name" value="DUF8102"/>
</dbReference>
<evidence type="ECO:0000313" key="2">
    <source>
        <dbReference type="EMBL" id="KTG11570.1"/>
    </source>
</evidence>
<keyword evidence="3" id="KW-1185">Reference proteome</keyword>
<organism evidence="2 3">
    <name type="scientific">Haloprofundus marisrubri</name>
    <dbReference type="NCBI Taxonomy" id="1514971"/>
    <lineage>
        <taxon>Archaea</taxon>
        <taxon>Methanobacteriati</taxon>
        <taxon>Methanobacteriota</taxon>
        <taxon>Stenosarchaea group</taxon>
        <taxon>Halobacteria</taxon>
        <taxon>Halobacteriales</taxon>
        <taxon>Haloferacaceae</taxon>
        <taxon>Haloprofundus</taxon>
    </lineage>
</organism>
<dbReference type="Proteomes" id="UP000054387">
    <property type="component" value="Unassembled WGS sequence"/>
</dbReference>
<accession>A0A0W1RDV0</accession>
<feature type="domain" description="Domain of unknown function" evidence="1">
    <location>
        <begin position="30"/>
        <end position="216"/>
    </location>
</feature>
<dbReference type="RefSeq" id="WP_058580054.1">
    <property type="nucleotide sequence ID" value="NZ_LOPU01000003.1"/>
</dbReference>
<dbReference type="AlphaFoldDB" id="A0A0W1RDV0"/>
<gene>
    <name evidence="2" type="ORF">AUR64_03470</name>
</gene>
<dbReference type="Pfam" id="PF26404">
    <property type="entry name" value="DUF8102"/>
    <property type="match status" value="1"/>
</dbReference>
<evidence type="ECO:0000259" key="1">
    <source>
        <dbReference type="Pfam" id="PF26404"/>
    </source>
</evidence>
<reference evidence="2 3" key="1">
    <citation type="submission" date="2015-12" db="EMBL/GenBank/DDBJ databases">
        <title>Haloprofundus marisrubri gen. nov., sp. nov., an extremely halophilic archaeon isolated from the Discovery deep brine-seawater interface in the Red Sea.</title>
        <authorList>
            <person name="Zhang G."/>
            <person name="Stingl U."/>
            <person name="Rashid M."/>
        </authorList>
    </citation>
    <scope>NUCLEOTIDE SEQUENCE [LARGE SCALE GENOMIC DNA]</scope>
    <source>
        <strain evidence="2 3">SB9</strain>
    </source>
</reference>
<comment type="caution">
    <text evidence="2">The sequence shown here is derived from an EMBL/GenBank/DDBJ whole genome shotgun (WGS) entry which is preliminary data.</text>
</comment>
<protein>
    <recommendedName>
        <fullName evidence="1">Domain of unknown function domain-containing protein</fullName>
    </recommendedName>
</protein>
<name>A0A0W1RDV0_9EURY</name>